<dbReference type="PANTHER" id="PTHR13693:SF102">
    <property type="entry name" value="2-AMINO-3-KETOBUTYRATE COENZYME A LIGASE, MITOCHONDRIAL"/>
    <property type="match status" value="1"/>
</dbReference>
<dbReference type="InterPro" id="IPR001917">
    <property type="entry name" value="Aminotrans_II_pyridoxalP_BS"/>
</dbReference>
<dbReference type="InterPro" id="IPR004839">
    <property type="entry name" value="Aminotransferase_I/II_large"/>
</dbReference>
<dbReference type="GeneID" id="117232842"/>
<organism evidence="12 13">
    <name type="scientific">Bombus vosnesenskii</name>
    <dbReference type="NCBI Taxonomy" id="207650"/>
    <lineage>
        <taxon>Eukaryota</taxon>
        <taxon>Metazoa</taxon>
        <taxon>Ecdysozoa</taxon>
        <taxon>Arthropoda</taxon>
        <taxon>Hexapoda</taxon>
        <taxon>Insecta</taxon>
        <taxon>Pterygota</taxon>
        <taxon>Neoptera</taxon>
        <taxon>Endopterygota</taxon>
        <taxon>Hymenoptera</taxon>
        <taxon>Apocrita</taxon>
        <taxon>Aculeata</taxon>
        <taxon>Apoidea</taxon>
        <taxon>Anthophila</taxon>
        <taxon>Apidae</taxon>
        <taxon>Bombus</taxon>
        <taxon>Pyrobombus</taxon>
    </lineage>
</organism>
<dbReference type="GO" id="GO:0008890">
    <property type="term" value="F:glycine C-acetyltransferase activity"/>
    <property type="evidence" value="ECO:0007669"/>
    <property type="project" value="UniProtKB-EC"/>
</dbReference>
<keyword evidence="12" id="KW-1185">Reference proteome</keyword>
<comment type="cofactor">
    <cofactor evidence="1">
        <name>pyridoxal 5'-phosphate</name>
        <dbReference type="ChEBI" id="CHEBI:597326"/>
    </cofactor>
</comment>
<evidence type="ECO:0000256" key="7">
    <source>
        <dbReference type="ARBA" id="ARBA00067076"/>
    </source>
</evidence>
<accession>A0A6J3K8N3</accession>
<dbReference type="Proteomes" id="UP000504631">
    <property type="component" value="Unplaced"/>
</dbReference>
<protein>
    <recommendedName>
        <fullName evidence="8">2-amino-3-ketobutyrate coenzyme A ligase, mitochondrial</fullName>
        <ecNumber evidence="7">2.3.1.29</ecNumber>
    </recommendedName>
    <alternativeName>
        <fullName evidence="9">Aminoacetone synthase</fullName>
    </alternativeName>
    <alternativeName>
        <fullName evidence="10">Glycine acetyltransferase</fullName>
    </alternativeName>
</protein>
<dbReference type="InterPro" id="IPR015422">
    <property type="entry name" value="PyrdxlP-dep_Trfase_small"/>
</dbReference>
<dbReference type="EC" id="2.3.1.29" evidence="7"/>
<dbReference type="SUPFAM" id="SSF53383">
    <property type="entry name" value="PLP-dependent transferases"/>
    <property type="match status" value="1"/>
</dbReference>
<dbReference type="InterPro" id="IPR011282">
    <property type="entry name" value="2am3keto_CoA_ligase"/>
</dbReference>
<evidence type="ECO:0000256" key="2">
    <source>
        <dbReference type="ARBA" id="ARBA00008392"/>
    </source>
</evidence>
<evidence type="ECO:0000256" key="3">
    <source>
        <dbReference type="ARBA" id="ARBA00022679"/>
    </source>
</evidence>
<gene>
    <name evidence="13" type="primary">LOC117232842</name>
</gene>
<dbReference type="KEGG" id="bvk:117232842"/>
<dbReference type="GO" id="GO:0006567">
    <property type="term" value="P:L-threonine catabolic process"/>
    <property type="evidence" value="ECO:0007669"/>
    <property type="project" value="InterPro"/>
</dbReference>
<dbReference type="InterPro" id="IPR015421">
    <property type="entry name" value="PyrdxlP-dep_Trfase_major"/>
</dbReference>
<evidence type="ECO:0000313" key="12">
    <source>
        <dbReference type="Proteomes" id="UP000504631"/>
    </source>
</evidence>
<dbReference type="PANTHER" id="PTHR13693">
    <property type="entry name" value="CLASS II AMINOTRANSFERASE/8-AMINO-7-OXONONANOATE SYNTHASE"/>
    <property type="match status" value="1"/>
</dbReference>
<dbReference type="NCBIfam" id="TIGR01822">
    <property type="entry name" value="2am3keto_CoA"/>
    <property type="match status" value="1"/>
</dbReference>
<dbReference type="CTD" id="23464"/>
<feature type="domain" description="Aminotransferase class I/classII large" evidence="11">
    <location>
        <begin position="64"/>
        <end position="405"/>
    </location>
</feature>
<evidence type="ECO:0000256" key="10">
    <source>
        <dbReference type="ARBA" id="ARBA00078624"/>
    </source>
</evidence>
<evidence type="ECO:0000256" key="1">
    <source>
        <dbReference type="ARBA" id="ARBA00001933"/>
    </source>
</evidence>
<evidence type="ECO:0000256" key="9">
    <source>
        <dbReference type="ARBA" id="ARBA00075633"/>
    </source>
</evidence>
<dbReference type="FunFam" id="3.90.1150.10:FF:000004">
    <property type="entry name" value="2-amino-3-ketobutyrate coenzyme A ligase"/>
    <property type="match status" value="1"/>
</dbReference>
<evidence type="ECO:0000313" key="13">
    <source>
        <dbReference type="RefSeq" id="XP_033348424.1"/>
    </source>
</evidence>
<dbReference type="GO" id="GO:0030170">
    <property type="term" value="F:pyridoxal phosphate binding"/>
    <property type="evidence" value="ECO:0007669"/>
    <property type="project" value="InterPro"/>
</dbReference>
<dbReference type="GO" id="GO:0005739">
    <property type="term" value="C:mitochondrion"/>
    <property type="evidence" value="ECO:0007669"/>
    <property type="project" value="TreeGrafter"/>
</dbReference>
<comment type="similarity">
    <text evidence="2">Belongs to the class-II pyridoxal-phosphate-dependent aminotransferase family.</text>
</comment>
<dbReference type="HAMAP" id="MF_00985">
    <property type="entry name" value="2am3keto_CoA_ligase"/>
    <property type="match status" value="1"/>
</dbReference>
<dbReference type="FunFam" id="3.40.640.10:FF:000006">
    <property type="entry name" value="5-aminolevulinate synthase, mitochondrial"/>
    <property type="match status" value="1"/>
</dbReference>
<dbReference type="PROSITE" id="PS00599">
    <property type="entry name" value="AA_TRANSFER_CLASS_2"/>
    <property type="match status" value="1"/>
</dbReference>
<dbReference type="InterPro" id="IPR015424">
    <property type="entry name" value="PyrdxlP-dep_Trfase"/>
</dbReference>
<evidence type="ECO:0000256" key="4">
    <source>
        <dbReference type="ARBA" id="ARBA00022898"/>
    </source>
</evidence>
<evidence type="ECO:0000256" key="6">
    <source>
        <dbReference type="ARBA" id="ARBA00052559"/>
    </source>
</evidence>
<keyword evidence="4" id="KW-0663">Pyridoxal phosphate</keyword>
<keyword evidence="13" id="KW-0436">Ligase</keyword>
<evidence type="ECO:0000256" key="8">
    <source>
        <dbReference type="ARBA" id="ARBA00069660"/>
    </source>
</evidence>
<dbReference type="GO" id="GO:0016874">
    <property type="term" value="F:ligase activity"/>
    <property type="evidence" value="ECO:0007669"/>
    <property type="project" value="UniProtKB-KW"/>
</dbReference>
<dbReference type="Pfam" id="PF00155">
    <property type="entry name" value="Aminotran_1_2"/>
    <property type="match status" value="1"/>
</dbReference>
<reference evidence="13" key="1">
    <citation type="submission" date="2025-08" db="UniProtKB">
        <authorList>
            <consortium name="RefSeq"/>
        </authorList>
    </citation>
    <scope>IDENTIFICATION</scope>
    <source>
        <tissue evidence="13">Muscle</tissue>
    </source>
</reference>
<sequence length="416" mass="46013">MFIFLTAIKFQNRRWILLGRSMSLLAECITPELKAIEAAGTWKKERVIASPQRTHIVLANGIQALNFCANNYLGLADNKEVISAAKLALDKYGVGLSSVRFICGTQDIHIELEKKIASFHGREDAILYASCFDANAGLFETLLTPEDTVISDELNHASIIDGIRLCKARKQRYKHRDMIDLENKLQDSMSSRLRLIATDGVFSMDGTVAPLPKILELSKKYNALTFVDDCHATGFFGKAGRGTEDYFNQLGNVDIINSTLGKALGGAAGGYTTSKKELINLLRQRSRPYLFSNSLPPPVVASASKVMDLITNSMEFLDRLKNNTNLFRSNMKAAGFTIAGDNHPICPVMIGDARLATEFADKMIEQGIYVIGFSYPVVPKDKARIRVQISAAHSEKDIEYAINAFVHIGKELNIIK</sequence>
<comment type="catalytic activity">
    <reaction evidence="6">
        <text>glycine + acetyl-CoA = (2S)-2-amino-3-oxobutanoate + CoA</text>
        <dbReference type="Rhea" id="RHEA:20736"/>
        <dbReference type="ChEBI" id="CHEBI:57287"/>
        <dbReference type="ChEBI" id="CHEBI:57288"/>
        <dbReference type="ChEBI" id="CHEBI:57305"/>
        <dbReference type="ChEBI" id="CHEBI:78948"/>
        <dbReference type="EC" id="2.3.1.29"/>
    </reaction>
    <physiologicalReaction direction="right-to-left" evidence="6">
        <dbReference type="Rhea" id="RHEA:20738"/>
    </physiologicalReaction>
</comment>
<dbReference type="InterPro" id="IPR050087">
    <property type="entry name" value="AON_synthase_class-II"/>
</dbReference>
<dbReference type="CDD" id="cd06454">
    <property type="entry name" value="KBL_like"/>
    <property type="match status" value="1"/>
</dbReference>
<keyword evidence="5" id="KW-0012">Acyltransferase</keyword>
<evidence type="ECO:0000259" key="11">
    <source>
        <dbReference type="Pfam" id="PF00155"/>
    </source>
</evidence>
<proteinExistence type="inferred from homology"/>
<dbReference type="NCBIfam" id="NF005394">
    <property type="entry name" value="PRK06939.1"/>
    <property type="match status" value="1"/>
</dbReference>
<dbReference type="Gene3D" id="3.90.1150.10">
    <property type="entry name" value="Aspartate Aminotransferase, domain 1"/>
    <property type="match status" value="1"/>
</dbReference>
<dbReference type="AlphaFoldDB" id="A0A6J3K8N3"/>
<dbReference type="Gene3D" id="3.40.640.10">
    <property type="entry name" value="Type I PLP-dependent aspartate aminotransferase-like (Major domain)"/>
    <property type="match status" value="1"/>
</dbReference>
<name>A0A6J3K8N3_9HYME</name>
<evidence type="ECO:0000256" key="5">
    <source>
        <dbReference type="ARBA" id="ARBA00023315"/>
    </source>
</evidence>
<keyword evidence="3" id="KW-0808">Transferase</keyword>
<dbReference type="RefSeq" id="XP_033348424.1">
    <property type="nucleotide sequence ID" value="XM_033492533.1"/>
</dbReference>